<proteinExistence type="predicted"/>
<sequence>MNLATSDCR</sequence>
<reference evidence="1" key="1">
    <citation type="submission" date="2021-02" db="EMBL/GenBank/DDBJ databases">
        <authorList>
            <person name="Nowell W R."/>
        </authorList>
    </citation>
    <scope>NUCLEOTIDE SEQUENCE</scope>
</reference>
<gene>
    <name evidence="1" type="ORF">JBS370_LOCUS37359</name>
</gene>
<comment type="caution">
    <text evidence="1">The sequence shown here is derived from an EMBL/GenBank/DDBJ whole genome shotgun (WGS) entry which is preliminary data.</text>
</comment>
<evidence type="ECO:0000313" key="2">
    <source>
        <dbReference type="Proteomes" id="UP000663836"/>
    </source>
</evidence>
<dbReference type="EMBL" id="CAJOBD010016989">
    <property type="protein sequence ID" value="CAF4219114.1"/>
    <property type="molecule type" value="Genomic_DNA"/>
</dbReference>
<accession>A0A820C7E2</accession>
<feature type="non-terminal residue" evidence="1">
    <location>
        <position position="9"/>
    </location>
</feature>
<name>A0A820C7E2_9BILA</name>
<protein>
    <submittedName>
        <fullName evidence="1">Uncharacterized protein</fullName>
    </submittedName>
</protein>
<evidence type="ECO:0000313" key="1">
    <source>
        <dbReference type="EMBL" id="CAF4219114.1"/>
    </source>
</evidence>
<dbReference type="Proteomes" id="UP000663836">
    <property type="component" value="Unassembled WGS sequence"/>
</dbReference>
<organism evidence="1 2">
    <name type="scientific">Rotaria sordida</name>
    <dbReference type="NCBI Taxonomy" id="392033"/>
    <lineage>
        <taxon>Eukaryota</taxon>
        <taxon>Metazoa</taxon>
        <taxon>Spiralia</taxon>
        <taxon>Gnathifera</taxon>
        <taxon>Rotifera</taxon>
        <taxon>Eurotatoria</taxon>
        <taxon>Bdelloidea</taxon>
        <taxon>Philodinida</taxon>
        <taxon>Philodinidae</taxon>
        <taxon>Rotaria</taxon>
    </lineage>
</organism>